<gene>
    <name evidence="3" type="ORF">BEMITA_LOCUS2531</name>
</gene>
<protein>
    <submittedName>
        <fullName evidence="3">Uncharacterized protein</fullName>
    </submittedName>
</protein>
<evidence type="ECO:0000256" key="2">
    <source>
        <dbReference type="SAM" id="SignalP"/>
    </source>
</evidence>
<dbReference type="Proteomes" id="UP001152759">
    <property type="component" value="Chromosome 10"/>
</dbReference>
<feature type="compositionally biased region" description="Gly residues" evidence="1">
    <location>
        <begin position="236"/>
        <end position="266"/>
    </location>
</feature>
<evidence type="ECO:0000313" key="3">
    <source>
        <dbReference type="EMBL" id="CAH0762392.1"/>
    </source>
</evidence>
<feature type="signal peptide" evidence="2">
    <location>
        <begin position="1"/>
        <end position="21"/>
    </location>
</feature>
<keyword evidence="2" id="KW-0732">Signal</keyword>
<name>A0A9P0G0U3_BEMTA</name>
<sequence>MGSISMLTVVALVVTVYYTKAMRQPQRVPTSTPRRNPIRDFVENRSREGAYPLDTVEGNREVVMARIEKGEFSTDQDTSDDPCRRYQIAKQKAGLRLNQAFPPGPRSSRVGQTPSPTNTEAVQECATGFNAFNALPAEYKQTCPNARSPNCVLIDGWYTCAVAVPKKIFNCWTYSSVHVTLKRCANEIIAQKKREEDDRRMQVQVQRQMDYLSRAASLAKGGSPSTPAPPPPNFQGSGGRGSGGAQGGGGRGGGAQGSFGQRGSGHGSFVQRGSGQGGGGQQSATFPPHQHRRAGSW</sequence>
<feature type="compositionally biased region" description="Polar residues" evidence="1">
    <location>
        <begin position="109"/>
        <end position="119"/>
    </location>
</feature>
<feature type="chain" id="PRO_5040357324" evidence="2">
    <location>
        <begin position="22"/>
        <end position="297"/>
    </location>
</feature>
<organism evidence="3 4">
    <name type="scientific">Bemisia tabaci</name>
    <name type="common">Sweetpotato whitefly</name>
    <name type="synonym">Aleurodes tabaci</name>
    <dbReference type="NCBI Taxonomy" id="7038"/>
    <lineage>
        <taxon>Eukaryota</taxon>
        <taxon>Metazoa</taxon>
        <taxon>Ecdysozoa</taxon>
        <taxon>Arthropoda</taxon>
        <taxon>Hexapoda</taxon>
        <taxon>Insecta</taxon>
        <taxon>Pterygota</taxon>
        <taxon>Neoptera</taxon>
        <taxon>Paraneoptera</taxon>
        <taxon>Hemiptera</taxon>
        <taxon>Sternorrhyncha</taxon>
        <taxon>Aleyrodoidea</taxon>
        <taxon>Aleyrodidae</taxon>
        <taxon>Aleyrodinae</taxon>
        <taxon>Bemisia</taxon>
    </lineage>
</organism>
<evidence type="ECO:0000313" key="4">
    <source>
        <dbReference type="Proteomes" id="UP001152759"/>
    </source>
</evidence>
<accession>A0A9P0G0U3</accession>
<evidence type="ECO:0000256" key="1">
    <source>
        <dbReference type="SAM" id="MobiDB-lite"/>
    </source>
</evidence>
<reference evidence="3" key="1">
    <citation type="submission" date="2021-12" db="EMBL/GenBank/DDBJ databases">
        <authorList>
            <person name="King R."/>
        </authorList>
    </citation>
    <scope>NUCLEOTIDE SEQUENCE</scope>
</reference>
<dbReference type="EMBL" id="OU963871">
    <property type="protein sequence ID" value="CAH0762392.1"/>
    <property type="molecule type" value="Genomic_DNA"/>
</dbReference>
<keyword evidence="4" id="KW-1185">Reference proteome</keyword>
<proteinExistence type="predicted"/>
<feature type="region of interest" description="Disordered" evidence="1">
    <location>
        <begin position="98"/>
        <end position="119"/>
    </location>
</feature>
<feature type="region of interest" description="Disordered" evidence="1">
    <location>
        <begin position="217"/>
        <end position="297"/>
    </location>
</feature>
<dbReference type="AlphaFoldDB" id="A0A9P0G0U3"/>